<comment type="caution">
    <text evidence="1">The sequence shown here is derived from an EMBL/GenBank/DDBJ whole genome shotgun (WGS) entry which is preliminary data.</text>
</comment>
<evidence type="ECO:0000313" key="1">
    <source>
        <dbReference type="EMBL" id="GIJ06841.1"/>
    </source>
</evidence>
<name>A0ABQ4HMH3_9ACTN</name>
<dbReference type="EMBL" id="BOOZ01000001">
    <property type="protein sequence ID" value="GIJ06841.1"/>
    <property type="molecule type" value="Genomic_DNA"/>
</dbReference>
<gene>
    <name evidence="1" type="ORF">Van01_00550</name>
</gene>
<dbReference type="Proteomes" id="UP000647017">
    <property type="component" value="Unassembled WGS sequence"/>
</dbReference>
<evidence type="ECO:0008006" key="3">
    <source>
        <dbReference type="Google" id="ProtNLM"/>
    </source>
</evidence>
<accession>A0ABQ4HMH3</accession>
<dbReference type="CDD" id="cd00093">
    <property type="entry name" value="HTH_XRE"/>
    <property type="match status" value="1"/>
</dbReference>
<reference evidence="1 2" key="1">
    <citation type="submission" date="2021-01" db="EMBL/GenBank/DDBJ databases">
        <title>Whole genome shotgun sequence of Verrucosispora andamanensis NBRC 109075.</title>
        <authorList>
            <person name="Komaki H."/>
            <person name="Tamura T."/>
        </authorList>
    </citation>
    <scope>NUCLEOTIDE SEQUENCE [LARGE SCALE GENOMIC DNA]</scope>
    <source>
        <strain evidence="1 2">NBRC 109075</strain>
    </source>
</reference>
<dbReference type="Gene3D" id="1.10.10.10">
    <property type="entry name" value="Winged helix-like DNA-binding domain superfamily/Winged helix DNA-binding domain"/>
    <property type="match status" value="1"/>
</dbReference>
<dbReference type="InterPro" id="IPR036388">
    <property type="entry name" value="WH-like_DNA-bd_sf"/>
</dbReference>
<proteinExistence type="predicted"/>
<dbReference type="InterPro" id="IPR001387">
    <property type="entry name" value="Cro/C1-type_HTH"/>
</dbReference>
<organism evidence="1 2">
    <name type="scientific">Micromonospora andamanensis</name>
    <dbReference type="NCBI Taxonomy" id="1287068"/>
    <lineage>
        <taxon>Bacteria</taxon>
        <taxon>Bacillati</taxon>
        <taxon>Actinomycetota</taxon>
        <taxon>Actinomycetes</taxon>
        <taxon>Micromonosporales</taxon>
        <taxon>Micromonosporaceae</taxon>
        <taxon>Micromonospora</taxon>
    </lineage>
</organism>
<protein>
    <recommendedName>
        <fullName evidence="3">HTH crp-type domain-containing protein</fullName>
    </recommendedName>
</protein>
<dbReference type="SUPFAM" id="SSF46785">
    <property type="entry name" value="Winged helix' DNA-binding domain"/>
    <property type="match status" value="1"/>
</dbReference>
<sequence>MLISTSVWHALAEAGVTLVPRGADRAELGYLDARVTVTIIASPAPLTPRDIAITIDRHPGPGLIIMPTATAAVREAVEAAGWSWLIDGERQATGVLRLDGVRVTLRPPTAAVRRSAKRGRVPWGTFTLVRRLIQQPYATQQELAALVGVSQPRISQALAALADDDLVSRMPTGWVVRNLDEAIRWWLSTYPGPGGISTYWYGLTPAVEQARTVVGLVAETDAAGVVVSGDVAADIIAPWRAPTRAILYARDGVNLADVGFVPAGDKEATIELTVPRDPGLWPPPGKAAPGLPLADPLQVLWDVRRSPGPDNEEAAQRVWNVLRQRHHDQRHAA</sequence>
<evidence type="ECO:0000313" key="2">
    <source>
        <dbReference type="Proteomes" id="UP000647017"/>
    </source>
</evidence>
<dbReference type="InterPro" id="IPR036390">
    <property type="entry name" value="WH_DNA-bd_sf"/>
</dbReference>
<keyword evidence="2" id="KW-1185">Reference proteome</keyword>